<organism evidence="2 3">
    <name type="scientific">Bifiguratus adelaidae</name>
    <dbReference type="NCBI Taxonomy" id="1938954"/>
    <lineage>
        <taxon>Eukaryota</taxon>
        <taxon>Fungi</taxon>
        <taxon>Fungi incertae sedis</taxon>
        <taxon>Mucoromycota</taxon>
        <taxon>Mucoromycotina</taxon>
        <taxon>Endogonomycetes</taxon>
        <taxon>Endogonales</taxon>
        <taxon>Endogonales incertae sedis</taxon>
        <taxon>Bifiguratus</taxon>
    </lineage>
</organism>
<evidence type="ECO:0000313" key="2">
    <source>
        <dbReference type="EMBL" id="OZJ05049.1"/>
    </source>
</evidence>
<dbReference type="Gene3D" id="3.40.50.150">
    <property type="entry name" value="Vaccinia Virus protein VP39"/>
    <property type="match status" value="1"/>
</dbReference>
<dbReference type="InterPro" id="IPR029063">
    <property type="entry name" value="SAM-dependent_MTases_sf"/>
</dbReference>
<keyword evidence="3" id="KW-1185">Reference proteome</keyword>
<protein>
    <recommendedName>
        <fullName evidence="1">Methyltransferase domain-containing protein</fullName>
    </recommendedName>
</protein>
<gene>
    <name evidence="2" type="ORF">BZG36_02077</name>
</gene>
<evidence type="ECO:0000259" key="1">
    <source>
        <dbReference type="Pfam" id="PF13847"/>
    </source>
</evidence>
<dbReference type="CDD" id="cd02440">
    <property type="entry name" value="AdoMet_MTases"/>
    <property type="match status" value="1"/>
</dbReference>
<dbReference type="PANTHER" id="PTHR43861">
    <property type="entry name" value="TRANS-ACONITATE 2-METHYLTRANSFERASE-RELATED"/>
    <property type="match status" value="1"/>
</dbReference>
<dbReference type="SUPFAM" id="SSF53335">
    <property type="entry name" value="S-adenosyl-L-methionine-dependent methyltransferases"/>
    <property type="match status" value="1"/>
</dbReference>
<accession>A0A261Y358</accession>
<proteinExistence type="predicted"/>
<dbReference type="InterPro" id="IPR025714">
    <property type="entry name" value="Methyltranfer_dom"/>
</dbReference>
<sequence length="277" mass="31339">MDSNSVHLLEQQLFLTFIKGLLDSKHVSSTHTEKLQVLEVGCGHAYFFELLTSQFSNRLSVTGIDRHKEGIDAGEKRLGTRLGDHRLIQSSFLDFEPQQKEAYDVIIFTKSLHHCPPLDVTIERVYNLLKPHGLLIAEEIARIPTGETWLFDRMEILYAADLLKSNRPHQLEQVIKSSDKPPMERWAMLFGHHGHDHQHEPLATMEDILISINAKFGASNVRQHGNLPFYYHFFAFAGLTDTPLGANILTTLIAQEDKAIRDGKLTGQGIIVVAEKL</sequence>
<feature type="domain" description="Methyltransferase" evidence="1">
    <location>
        <begin position="32"/>
        <end position="146"/>
    </location>
</feature>
<dbReference type="Proteomes" id="UP000242875">
    <property type="component" value="Unassembled WGS sequence"/>
</dbReference>
<evidence type="ECO:0000313" key="3">
    <source>
        <dbReference type="Proteomes" id="UP000242875"/>
    </source>
</evidence>
<reference evidence="2 3" key="1">
    <citation type="journal article" date="2017" name="Mycologia">
        <title>Bifiguratus adelaidae, gen. et sp. nov., a new member of Mucoromycotina in endophytic and soil-dwelling habitats.</title>
        <authorList>
            <person name="Torres-Cruz T.J."/>
            <person name="Billingsley Tobias T.L."/>
            <person name="Almatruk M."/>
            <person name="Hesse C."/>
            <person name="Kuske C.R."/>
            <person name="Desiro A."/>
            <person name="Benucci G.M."/>
            <person name="Bonito G."/>
            <person name="Stajich J.E."/>
            <person name="Dunlap C."/>
            <person name="Arnold A.E."/>
            <person name="Porras-Alfaro A."/>
        </authorList>
    </citation>
    <scope>NUCLEOTIDE SEQUENCE [LARGE SCALE GENOMIC DNA]</scope>
    <source>
        <strain evidence="2 3">AZ0501</strain>
    </source>
</reference>
<dbReference type="OrthoDB" id="10017101at2759"/>
<dbReference type="EMBL" id="MVBO01000023">
    <property type="protein sequence ID" value="OZJ05049.1"/>
    <property type="molecule type" value="Genomic_DNA"/>
</dbReference>
<comment type="caution">
    <text evidence="2">The sequence shown here is derived from an EMBL/GenBank/DDBJ whole genome shotgun (WGS) entry which is preliminary data.</text>
</comment>
<name>A0A261Y358_9FUNG</name>
<dbReference type="Pfam" id="PF13847">
    <property type="entry name" value="Methyltransf_31"/>
    <property type="match status" value="1"/>
</dbReference>
<dbReference type="AlphaFoldDB" id="A0A261Y358"/>